<organism evidence="5 6">
    <name type="scientific">Hyphopichia burtonii NRRL Y-1933</name>
    <dbReference type="NCBI Taxonomy" id="984485"/>
    <lineage>
        <taxon>Eukaryota</taxon>
        <taxon>Fungi</taxon>
        <taxon>Dikarya</taxon>
        <taxon>Ascomycota</taxon>
        <taxon>Saccharomycotina</taxon>
        <taxon>Pichiomycetes</taxon>
        <taxon>Debaryomycetaceae</taxon>
        <taxon>Hyphopichia</taxon>
    </lineage>
</organism>
<keyword evidence="6" id="KW-1185">Reference proteome</keyword>
<dbReference type="InterPro" id="IPR036291">
    <property type="entry name" value="NAD(P)-bd_dom_sf"/>
</dbReference>
<dbReference type="CDD" id="cd05233">
    <property type="entry name" value="SDR_c"/>
    <property type="match status" value="1"/>
</dbReference>
<dbReference type="GO" id="GO:0048038">
    <property type="term" value="F:quinone binding"/>
    <property type="evidence" value="ECO:0007669"/>
    <property type="project" value="TreeGrafter"/>
</dbReference>
<name>A0A1E4RGS7_9ASCO</name>
<keyword evidence="2" id="KW-0521">NADP</keyword>
<dbReference type="SUPFAM" id="SSF51735">
    <property type="entry name" value="NAD(P)-binding Rossmann-fold domains"/>
    <property type="match status" value="1"/>
</dbReference>
<gene>
    <name evidence="5" type="ORF">HYPBUDRAFT_111343</name>
</gene>
<dbReference type="InterPro" id="IPR020904">
    <property type="entry name" value="Sc_DH/Rdtase_CS"/>
</dbReference>
<evidence type="ECO:0000256" key="3">
    <source>
        <dbReference type="ARBA" id="ARBA00023002"/>
    </source>
</evidence>
<dbReference type="PRINTS" id="PR00081">
    <property type="entry name" value="GDHRDH"/>
</dbReference>
<dbReference type="EMBL" id="KV454542">
    <property type="protein sequence ID" value="ODV66421.1"/>
    <property type="molecule type" value="Genomic_DNA"/>
</dbReference>
<evidence type="ECO:0000256" key="2">
    <source>
        <dbReference type="ARBA" id="ARBA00022857"/>
    </source>
</evidence>
<dbReference type="OrthoDB" id="417891at2759"/>
<dbReference type="GO" id="GO:0006633">
    <property type="term" value="P:fatty acid biosynthetic process"/>
    <property type="evidence" value="ECO:0007669"/>
    <property type="project" value="TreeGrafter"/>
</dbReference>
<dbReference type="Pfam" id="PF00106">
    <property type="entry name" value="adh_short"/>
    <property type="match status" value="1"/>
</dbReference>
<comment type="similarity">
    <text evidence="1 4">Belongs to the short-chain dehydrogenases/reductases (SDR) family.</text>
</comment>
<sequence length="258" mass="28044">MILANKRAIITGASKGVGFALAKKLADLGCSLTLIARNEDSLKQNLNQLSIKDANQKHSYISYDLAKLLTDEESAKKPIMDCIDGLSILINCAGLTNHTLLSRIKDDTIISTINLNLIVPILLTRLSTKPMLKQAARQKENEIKPQILNISSVLSLTNTLMPGTSVYSASKSGLLGFTNALAYELKNKVKINSILPGLIFETEMGANANLKGEELHAIPLDTVINEAVKIILDNSINGQNIIVDGRGTKPFQIYKGQY</sequence>
<dbReference type="InterPro" id="IPR002347">
    <property type="entry name" value="SDR_fam"/>
</dbReference>
<evidence type="ECO:0000313" key="6">
    <source>
        <dbReference type="Proteomes" id="UP000095085"/>
    </source>
</evidence>
<evidence type="ECO:0000256" key="4">
    <source>
        <dbReference type="RuleBase" id="RU000363"/>
    </source>
</evidence>
<dbReference type="PANTHER" id="PTHR42760:SF133">
    <property type="entry name" value="3-OXOACYL-[ACYL-CARRIER-PROTEIN] REDUCTASE"/>
    <property type="match status" value="1"/>
</dbReference>
<evidence type="ECO:0000256" key="1">
    <source>
        <dbReference type="ARBA" id="ARBA00006484"/>
    </source>
</evidence>
<reference evidence="6" key="1">
    <citation type="submission" date="2016-05" db="EMBL/GenBank/DDBJ databases">
        <title>Comparative genomics of biotechnologically important yeasts.</title>
        <authorList>
            <consortium name="DOE Joint Genome Institute"/>
            <person name="Riley R."/>
            <person name="Haridas S."/>
            <person name="Wolfe K.H."/>
            <person name="Lopes M.R."/>
            <person name="Hittinger C.T."/>
            <person name="Goker M."/>
            <person name="Salamov A."/>
            <person name="Wisecaver J."/>
            <person name="Long T.M."/>
            <person name="Aerts A.L."/>
            <person name="Barry K."/>
            <person name="Choi C."/>
            <person name="Clum A."/>
            <person name="Coughlan A.Y."/>
            <person name="Deshpande S."/>
            <person name="Douglass A.P."/>
            <person name="Hanson S.J."/>
            <person name="Klenk H.-P."/>
            <person name="Labutti K."/>
            <person name="Lapidus A."/>
            <person name="Lindquist E."/>
            <person name="Lipzen A."/>
            <person name="Meier-Kolthoff J.P."/>
            <person name="Ohm R.A."/>
            <person name="Otillar R.P."/>
            <person name="Pangilinan J."/>
            <person name="Peng Y."/>
            <person name="Rokas A."/>
            <person name="Rosa C.A."/>
            <person name="Scheuner C."/>
            <person name="Sibirny A.A."/>
            <person name="Slot J.C."/>
            <person name="Stielow J.B."/>
            <person name="Sun H."/>
            <person name="Kurtzman C.P."/>
            <person name="Blackwell M."/>
            <person name="Grigoriev I.V."/>
            <person name="Jeffries T.W."/>
        </authorList>
    </citation>
    <scope>NUCLEOTIDE SEQUENCE [LARGE SCALE GENOMIC DNA]</scope>
    <source>
        <strain evidence="6">NRRL Y-1933</strain>
    </source>
</reference>
<dbReference type="AlphaFoldDB" id="A0A1E4RGS7"/>
<dbReference type="PROSITE" id="PS00061">
    <property type="entry name" value="ADH_SHORT"/>
    <property type="match status" value="1"/>
</dbReference>
<dbReference type="RefSeq" id="XP_020075488.1">
    <property type="nucleotide sequence ID" value="XM_020218826.1"/>
</dbReference>
<keyword evidence="3" id="KW-0560">Oxidoreductase</keyword>
<dbReference type="Proteomes" id="UP000095085">
    <property type="component" value="Unassembled WGS sequence"/>
</dbReference>
<proteinExistence type="inferred from homology"/>
<dbReference type="Gene3D" id="3.40.50.720">
    <property type="entry name" value="NAD(P)-binding Rossmann-like Domain"/>
    <property type="match status" value="1"/>
</dbReference>
<dbReference type="STRING" id="984485.A0A1E4RGS7"/>
<dbReference type="PRINTS" id="PR00080">
    <property type="entry name" value="SDRFAMILY"/>
</dbReference>
<dbReference type="GeneID" id="30993376"/>
<dbReference type="PANTHER" id="PTHR42760">
    <property type="entry name" value="SHORT-CHAIN DEHYDROGENASES/REDUCTASES FAMILY MEMBER"/>
    <property type="match status" value="1"/>
</dbReference>
<protein>
    <submittedName>
        <fullName evidence="5">NAD(P)-binding protein</fullName>
    </submittedName>
</protein>
<accession>A0A1E4RGS7</accession>
<dbReference type="GO" id="GO:0016616">
    <property type="term" value="F:oxidoreductase activity, acting on the CH-OH group of donors, NAD or NADP as acceptor"/>
    <property type="evidence" value="ECO:0007669"/>
    <property type="project" value="TreeGrafter"/>
</dbReference>
<evidence type="ECO:0000313" key="5">
    <source>
        <dbReference type="EMBL" id="ODV66421.1"/>
    </source>
</evidence>